<comment type="caution">
    <text evidence="4">The sequence shown here is derived from an EMBL/GenBank/DDBJ whole genome shotgun (WGS) entry which is preliminary data.</text>
</comment>
<evidence type="ECO:0000256" key="2">
    <source>
        <dbReference type="SAM" id="MobiDB-lite"/>
    </source>
</evidence>
<gene>
    <name evidence="4" type="ORF">BJ970_006793</name>
</gene>
<dbReference type="GO" id="GO:0015086">
    <property type="term" value="F:cadmium ion transmembrane transporter activity"/>
    <property type="evidence" value="ECO:0007669"/>
    <property type="project" value="TreeGrafter"/>
</dbReference>
<organism evidence="4 5">
    <name type="scientific">Saccharopolyspora phatthalungensis</name>
    <dbReference type="NCBI Taxonomy" id="664693"/>
    <lineage>
        <taxon>Bacteria</taxon>
        <taxon>Bacillati</taxon>
        <taxon>Actinomycetota</taxon>
        <taxon>Actinomycetes</taxon>
        <taxon>Pseudonocardiales</taxon>
        <taxon>Pseudonocardiaceae</taxon>
        <taxon>Saccharopolyspora</taxon>
    </lineage>
</organism>
<sequence length="140" mass="14173">MACVRAESEKATTIMVGDGVNDVPALAAATVGIAMGARGSTASSEAADVVLTTDRIDALADAMSIARRARGIAVQSAAVGMGLSLIAMCVAAVGWLPPAAGALLQEGIDRGTEPRHARSQPVARIRGPWTLAKSNTVPPQ</sequence>
<evidence type="ECO:0000256" key="1">
    <source>
        <dbReference type="ARBA" id="ARBA00006024"/>
    </source>
</evidence>
<dbReference type="Pfam" id="PF08282">
    <property type="entry name" value="Hydrolase_3"/>
    <property type="match status" value="1"/>
</dbReference>
<dbReference type="InterPro" id="IPR023214">
    <property type="entry name" value="HAD_sf"/>
</dbReference>
<reference evidence="4 5" key="1">
    <citation type="submission" date="2020-08" db="EMBL/GenBank/DDBJ databases">
        <title>Sequencing the genomes of 1000 actinobacteria strains.</title>
        <authorList>
            <person name="Klenk H.-P."/>
        </authorList>
    </citation>
    <scope>NUCLEOTIDE SEQUENCE [LARGE SCALE GENOMIC DNA]</scope>
    <source>
        <strain evidence="4 5">DSM 45584</strain>
    </source>
</reference>
<dbReference type="AlphaFoldDB" id="A0A840QEG0"/>
<accession>A0A840QEG0</accession>
<name>A0A840QEG0_9PSEU</name>
<dbReference type="InterPro" id="IPR036412">
    <property type="entry name" value="HAD-like_sf"/>
</dbReference>
<evidence type="ECO:0000313" key="5">
    <source>
        <dbReference type="Proteomes" id="UP000584374"/>
    </source>
</evidence>
<evidence type="ECO:0000313" key="4">
    <source>
        <dbReference type="EMBL" id="MBB5159194.1"/>
    </source>
</evidence>
<keyword evidence="5" id="KW-1185">Reference proteome</keyword>
<dbReference type="InterPro" id="IPR051014">
    <property type="entry name" value="Cation_Transport_ATPase_IB"/>
</dbReference>
<feature type="region of interest" description="Disordered" evidence="2">
    <location>
        <begin position="111"/>
        <end position="140"/>
    </location>
</feature>
<dbReference type="PANTHER" id="PTHR48085:SF5">
    <property type="entry name" value="CADMIUM_ZINC-TRANSPORTING ATPASE HMA4-RELATED"/>
    <property type="match status" value="1"/>
</dbReference>
<dbReference type="Gene3D" id="3.40.50.1000">
    <property type="entry name" value="HAD superfamily/HAD-like"/>
    <property type="match status" value="1"/>
</dbReference>
<dbReference type="EMBL" id="JACHIW010000002">
    <property type="protein sequence ID" value="MBB5159194.1"/>
    <property type="molecule type" value="Genomic_DNA"/>
</dbReference>
<dbReference type="PRINTS" id="PR00119">
    <property type="entry name" value="CATATPASE"/>
</dbReference>
<keyword evidence="3" id="KW-0472">Membrane</keyword>
<dbReference type="Proteomes" id="UP000584374">
    <property type="component" value="Unassembled WGS sequence"/>
</dbReference>
<proteinExistence type="inferred from homology"/>
<feature type="transmembrane region" description="Helical" evidence="3">
    <location>
        <begin position="72"/>
        <end position="96"/>
    </location>
</feature>
<dbReference type="PANTHER" id="PTHR48085">
    <property type="entry name" value="CADMIUM/ZINC-TRANSPORTING ATPASE HMA2-RELATED"/>
    <property type="match status" value="1"/>
</dbReference>
<dbReference type="GO" id="GO:0016020">
    <property type="term" value="C:membrane"/>
    <property type="evidence" value="ECO:0007669"/>
    <property type="project" value="InterPro"/>
</dbReference>
<protein>
    <submittedName>
        <fullName evidence="4">P-type E1-E2 ATPase</fullName>
    </submittedName>
</protein>
<keyword evidence="3" id="KW-0812">Transmembrane</keyword>
<dbReference type="GO" id="GO:0005524">
    <property type="term" value="F:ATP binding"/>
    <property type="evidence" value="ECO:0007669"/>
    <property type="project" value="InterPro"/>
</dbReference>
<dbReference type="PRINTS" id="PR00120">
    <property type="entry name" value="HATPASE"/>
</dbReference>
<dbReference type="GO" id="GO:0016887">
    <property type="term" value="F:ATP hydrolysis activity"/>
    <property type="evidence" value="ECO:0007669"/>
    <property type="project" value="InterPro"/>
</dbReference>
<dbReference type="SUPFAM" id="SSF56784">
    <property type="entry name" value="HAD-like"/>
    <property type="match status" value="1"/>
</dbReference>
<keyword evidence="3" id="KW-1133">Transmembrane helix</keyword>
<evidence type="ECO:0000256" key="3">
    <source>
        <dbReference type="SAM" id="Phobius"/>
    </source>
</evidence>
<dbReference type="InterPro" id="IPR001757">
    <property type="entry name" value="P_typ_ATPase"/>
</dbReference>
<comment type="similarity">
    <text evidence="1">Belongs to the cation transport ATPase (P-type) (TC 3.A.3) family. Type IB subfamily.</text>
</comment>